<dbReference type="RefSeq" id="WP_171187080.1">
    <property type="nucleotide sequence ID" value="NZ_WTPX01000068.1"/>
</dbReference>
<feature type="signal peptide" evidence="2">
    <location>
        <begin position="1"/>
        <end position="25"/>
    </location>
</feature>
<feature type="chain" id="PRO_5046993914" evidence="2">
    <location>
        <begin position="26"/>
        <end position="393"/>
    </location>
</feature>
<protein>
    <submittedName>
        <fullName evidence="3">Uncharacterized protein</fullName>
    </submittedName>
</protein>
<name>A0ABX1VED4_9PLAN</name>
<comment type="caution">
    <text evidence="3">The sequence shown here is derived from an EMBL/GenBank/DDBJ whole genome shotgun (WGS) entry which is preliminary data.</text>
</comment>
<accession>A0ABX1VED4</accession>
<evidence type="ECO:0000313" key="3">
    <source>
        <dbReference type="EMBL" id="NNJ26250.1"/>
    </source>
</evidence>
<reference evidence="3 4" key="1">
    <citation type="journal article" date="2020" name="Syst. Appl. Microbiol.">
        <title>Alienimonas chondri sp. nov., a novel planctomycete isolated from the biofilm of the red alga Chondrus crispus.</title>
        <authorList>
            <person name="Vitorino I."/>
            <person name="Albuquerque L."/>
            <person name="Wiegand S."/>
            <person name="Kallscheuer N."/>
            <person name="da Costa M.S."/>
            <person name="Lobo-da-Cunha A."/>
            <person name="Jogler C."/>
            <person name="Lage O.M."/>
        </authorList>
    </citation>
    <scope>NUCLEOTIDE SEQUENCE [LARGE SCALE GENOMIC DNA]</scope>
    <source>
        <strain evidence="3 4">LzC2</strain>
    </source>
</reference>
<evidence type="ECO:0000256" key="2">
    <source>
        <dbReference type="SAM" id="SignalP"/>
    </source>
</evidence>
<evidence type="ECO:0000313" key="4">
    <source>
        <dbReference type="Proteomes" id="UP000609651"/>
    </source>
</evidence>
<dbReference type="EMBL" id="WTPX01000068">
    <property type="protein sequence ID" value="NNJ26250.1"/>
    <property type="molecule type" value="Genomic_DNA"/>
</dbReference>
<gene>
    <name evidence="3" type="ORF">LzC2_23320</name>
</gene>
<keyword evidence="2" id="KW-0732">Signal</keyword>
<evidence type="ECO:0000256" key="1">
    <source>
        <dbReference type="SAM" id="MobiDB-lite"/>
    </source>
</evidence>
<dbReference type="Proteomes" id="UP000609651">
    <property type="component" value="Unassembled WGS sequence"/>
</dbReference>
<feature type="region of interest" description="Disordered" evidence="1">
    <location>
        <begin position="160"/>
        <end position="182"/>
    </location>
</feature>
<organism evidence="3 4">
    <name type="scientific">Alienimonas chondri</name>
    <dbReference type="NCBI Taxonomy" id="2681879"/>
    <lineage>
        <taxon>Bacteria</taxon>
        <taxon>Pseudomonadati</taxon>
        <taxon>Planctomycetota</taxon>
        <taxon>Planctomycetia</taxon>
        <taxon>Planctomycetales</taxon>
        <taxon>Planctomycetaceae</taxon>
        <taxon>Alienimonas</taxon>
    </lineage>
</organism>
<proteinExistence type="predicted"/>
<keyword evidence="4" id="KW-1185">Reference proteome</keyword>
<feature type="compositionally biased region" description="Basic and acidic residues" evidence="1">
    <location>
        <begin position="167"/>
        <end position="182"/>
    </location>
</feature>
<sequence>MARSSIPAALVGWLSLTVAATGAHAAPLDTSQSKATVQDQCTALAAKVAQVADGKSVQIGQFAPVGLSGANFGPGLEESLRTALKAAKATVVADNAVYEVKGSYAFAKSREPQFAGRKVVKVKAEVIELEFAEAIAEIPLRIDATDEVAEVIGISGEIADAGAGSSNREETPAEKTERRAELEELDENPTTVVLDGTRVAPSKDSEVQVEVLAGPAIGELRPRPITLIDGKAFVDLKTGEVCQLRVHNKSQGEIAVKASLDGLNSFHFADKAHRDADGKLTVGPHYIFESGQTSEIPGWFLRMEGPNNYQAFSVVEYGAGAASSQGREASGRIGVLHLQVSDALLPLTPTKGGTKGFGDQEIGRGEEFTVEQKSVNREVLAPFAFITIRYNRE</sequence>